<accession>A0A7E5WQF7</accession>
<dbReference type="GO" id="GO:0003676">
    <property type="term" value="F:nucleic acid binding"/>
    <property type="evidence" value="ECO:0007669"/>
    <property type="project" value="InterPro"/>
</dbReference>
<dbReference type="EC" id="2.7.7.49" evidence="1"/>
<dbReference type="InterPro" id="IPR043502">
    <property type="entry name" value="DNA/RNA_pol_sf"/>
</dbReference>
<dbReference type="CDD" id="cd09274">
    <property type="entry name" value="RNase_HI_RT_Ty3"/>
    <property type="match status" value="1"/>
</dbReference>
<organism evidence="10 11">
    <name type="scientific">Trichoplusia ni</name>
    <name type="common">Cabbage looper</name>
    <dbReference type="NCBI Taxonomy" id="7111"/>
    <lineage>
        <taxon>Eukaryota</taxon>
        <taxon>Metazoa</taxon>
        <taxon>Ecdysozoa</taxon>
        <taxon>Arthropoda</taxon>
        <taxon>Hexapoda</taxon>
        <taxon>Insecta</taxon>
        <taxon>Pterygota</taxon>
        <taxon>Neoptera</taxon>
        <taxon>Endopterygota</taxon>
        <taxon>Lepidoptera</taxon>
        <taxon>Glossata</taxon>
        <taxon>Ditrysia</taxon>
        <taxon>Noctuoidea</taxon>
        <taxon>Noctuidae</taxon>
        <taxon>Plusiinae</taxon>
        <taxon>Trichoplusia</taxon>
    </lineage>
</organism>
<feature type="compositionally biased region" description="Low complexity" evidence="8">
    <location>
        <begin position="210"/>
        <end position="221"/>
    </location>
</feature>
<dbReference type="Gene3D" id="2.40.70.10">
    <property type="entry name" value="Acid Proteases"/>
    <property type="match status" value="1"/>
</dbReference>
<dbReference type="RefSeq" id="XP_026742884.1">
    <property type="nucleotide sequence ID" value="XM_026887083.1"/>
</dbReference>
<dbReference type="Pfam" id="PF17921">
    <property type="entry name" value="Integrase_H2C2"/>
    <property type="match status" value="1"/>
</dbReference>
<dbReference type="PANTHER" id="PTHR37984:SF5">
    <property type="entry name" value="PROTEIN NYNRIN-LIKE"/>
    <property type="match status" value="1"/>
</dbReference>
<dbReference type="SUPFAM" id="SSF53098">
    <property type="entry name" value="Ribonuclease H-like"/>
    <property type="match status" value="1"/>
</dbReference>
<evidence type="ECO:0000259" key="9">
    <source>
        <dbReference type="PROSITE" id="PS50994"/>
    </source>
</evidence>
<dbReference type="InterPro" id="IPR001584">
    <property type="entry name" value="Integrase_cat-core"/>
</dbReference>
<dbReference type="InParanoid" id="A0A7E5WQF7"/>
<protein>
    <recommendedName>
        <fullName evidence="1">RNA-directed DNA polymerase</fullName>
        <ecNumber evidence="1">2.7.7.49</ecNumber>
    </recommendedName>
</protein>
<keyword evidence="3" id="KW-0548">Nucleotidyltransferase</keyword>
<dbReference type="Gene3D" id="3.30.420.10">
    <property type="entry name" value="Ribonuclease H-like superfamily/Ribonuclease H"/>
    <property type="match status" value="1"/>
</dbReference>
<keyword evidence="5" id="KW-0255">Endonuclease</keyword>
<dbReference type="Proteomes" id="UP000322000">
    <property type="component" value="Chromosome 22"/>
</dbReference>
<dbReference type="Pfam" id="PF17917">
    <property type="entry name" value="RT_RNaseH"/>
    <property type="match status" value="1"/>
</dbReference>
<dbReference type="GO" id="GO:0042575">
    <property type="term" value="C:DNA polymerase complex"/>
    <property type="evidence" value="ECO:0007669"/>
    <property type="project" value="UniProtKB-ARBA"/>
</dbReference>
<dbReference type="InterPro" id="IPR043128">
    <property type="entry name" value="Rev_trsase/Diguanyl_cyclase"/>
</dbReference>
<evidence type="ECO:0000256" key="4">
    <source>
        <dbReference type="ARBA" id="ARBA00022722"/>
    </source>
</evidence>
<feature type="region of interest" description="Disordered" evidence="8">
    <location>
        <begin position="173"/>
        <end position="221"/>
    </location>
</feature>
<dbReference type="InterPro" id="IPR036397">
    <property type="entry name" value="RNaseH_sf"/>
</dbReference>
<keyword evidence="2" id="KW-0808">Transferase</keyword>
<evidence type="ECO:0000313" key="11">
    <source>
        <dbReference type="RefSeq" id="XP_026742884.1"/>
    </source>
</evidence>
<dbReference type="InterPro" id="IPR021109">
    <property type="entry name" value="Peptidase_aspartic_dom_sf"/>
</dbReference>
<dbReference type="InterPro" id="IPR000477">
    <property type="entry name" value="RT_dom"/>
</dbReference>
<dbReference type="Gene3D" id="3.30.70.270">
    <property type="match status" value="2"/>
</dbReference>
<reference evidence="11" key="1">
    <citation type="submission" date="2025-08" db="UniProtKB">
        <authorList>
            <consortium name="RefSeq"/>
        </authorList>
    </citation>
    <scope>IDENTIFICATION</scope>
</reference>
<keyword evidence="6" id="KW-0378">Hydrolase</keyword>
<dbReference type="Pfam" id="PF00078">
    <property type="entry name" value="RVT_1"/>
    <property type="match status" value="1"/>
</dbReference>
<dbReference type="FunFam" id="1.10.340.70:FF:000003">
    <property type="entry name" value="Protein CBG25708"/>
    <property type="match status" value="1"/>
</dbReference>
<dbReference type="GO" id="GO:0004519">
    <property type="term" value="F:endonuclease activity"/>
    <property type="evidence" value="ECO:0007669"/>
    <property type="project" value="UniProtKB-KW"/>
</dbReference>
<evidence type="ECO:0000256" key="8">
    <source>
        <dbReference type="SAM" id="MobiDB-lite"/>
    </source>
</evidence>
<dbReference type="GO" id="GO:0016787">
    <property type="term" value="F:hydrolase activity"/>
    <property type="evidence" value="ECO:0007669"/>
    <property type="project" value="UniProtKB-KW"/>
</dbReference>
<dbReference type="GO" id="GO:0003964">
    <property type="term" value="F:RNA-directed DNA polymerase activity"/>
    <property type="evidence" value="ECO:0007669"/>
    <property type="project" value="UniProtKB-KW"/>
</dbReference>
<evidence type="ECO:0000256" key="2">
    <source>
        <dbReference type="ARBA" id="ARBA00022679"/>
    </source>
</evidence>
<keyword evidence="10" id="KW-1185">Reference proteome</keyword>
<dbReference type="Gene3D" id="1.10.340.70">
    <property type="match status" value="1"/>
</dbReference>
<keyword evidence="7" id="KW-0695">RNA-directed DNA polymerase</keyword>
<dbReference type="Gene3D" id="3.10.10.10">
    <property type="entry name" value="HIV Type 1 Reverse Transcriptase, subunit A, domain 1"/>
    <property type="match status" value="1"/>
</dbReference>
<feature type="region of interest" description="Disordered" evidence="8">
    <location>
        <begin position="1254"/>
        <end position="1340"/>
    </location>
</feature>
<dbReference type="InterPro" id="IPR050951">
    <property type="entry name" value="Retrovirus_Pol_polyprotein"/>
</dbReference>
<keyword evidence="4" id="KW-0540">Nuclease</keyword>
<evidence type="ECO:0000256" key="7">
    <source>
        <dbReference type="ARBA" id="ARBA00022918"/>
    </source>
</evidence>
<dbReference type="GeneID" id="113504663"/>
<dbReference type="Pfam" id="PF00665">
    <property type="entry name" value="rve"/>
    <property type="match status" value="1"/>
</dbReference>
<evidence type="ECO:0000256" key="5">
    <source>
        <dbReference type="ARBA" id="ARBA00022759"/>
    </source>
</evidence>
<evidence type="ECO:0000256" key="6">
    <source>
        <dbReference type="ARBA" id="ARBA00022801"/>
    </source>
</evidence>
<gene>
    <name evidence="11" type="primary">LOC113504663</name>
</gene>
<feature type="compositionally biased region" description="Low complexity" evidence="8">
    <location>
        <begin position="175"/>
        <end position="185"/>
    </location>
</feature>
<name>A0A7E5WQF7_TRINI</name>
<dbReference type="FunFam" id="3.30.420.10:FF:000063">
    <property type="entry name" value="Retrovirus-related Pol polyprotein from transposon 297-like Protein"/>
    <property type="match status" value="1"/>
</dbReference>
<dbReference type="PANTHER" id="PTHR37984">
    <property type="entry name" value="PROTEIN CBG26694"/>
    <property type="match status" value="1"/>
</dbReference>
<proteinExistence type="predicted"/>
<dbReference type="OrthoDB" id="5985335at2759"/>
<dbReference type="PROSITE" id="PS50994">
    <property type="entry name" value="INTEGRASE"/>
    <property type="match status" value="1"/>
</dbReference>
<dbReference type="CDD" id="cd01647">
    <property type="entry name" value="RT_LTR"/>
    <property type="match status" value="1"/>
</dbReference>
<evidence type="ECO:0000313" key="10">
    <source>
        <dbReference type="Proteomes" id="UP000322000"/>
    </source>
</evidence>
<dbReference type="InterPro" id="IPR012337">
    <property type="entry name" value="RNaseH-like_sf"/>
</dbReference>
<dbReference type="GO" id="GO:0015074">
    <property type="term" value="P:DNA integration"/>
    <property type="evidence" value="ECO:0007669"/>
    <property type="project" value="InterPro"/>
</dbReference>
<dbReference type="SUPFAM" id="SSF56672">
    <property type="entry name" value="DNA/RNA polymerases"/>
    <property type="match status" value="1"/>
</dbReference>
<feature type="domain" description="Integrase catalytic" evidence="9">
    <location>
        <begin position="1018"/>
        <end position="1169"/>
    </location>
</feature>
<feature type="compositionally biased region" description="Basic residues" evidence="8">
    <location>
        <begin position="198"/>
        <end position="207"/>
    </location>
</feature>
<dbReference type="InterPro" id="IPR041588">
    <property type="entry name" value="Integrase_H2C2"/>
</dbReference>
<dbReference type="SUPFAM" id="SSF50630">
    <property type="entry name" value="Acid proteases"/>
    <property type="match status" value="1"/>
</dbReference>
<sequence length="1340" mass="149692">MPIGKLETFNVSSKQWPAYIRRVNQYILLNDVKDNLKVPMLITIVGEETYALMCDLCSPDFPEDKSYDELVKLVADHLEPQRSEIAERHVFRLRRQRAGEPLMEYLQALKHLATTCNFGKCKKCSTLEENLRDQFVSGLANDAMRSRIFAERKIQYKEAVELALALEAAEKHAEVSGSTVPTTTSGAGGEAGEDLHYTRGRRGRTRSARTDGAGVASPAGAAGAGGAAGAERAAAGTSAGASAPCWRCGKAHRARCRYVNYTCDECKQKGHLKVMCKLGNRHNYLSGEDDSDDLYKIVVGGKDNRPYFLNIMIDNLEIKCEIDTGSRISAINEDLYYREFSNKVIKTDNLVLRSYAGSRIESLGYIEVQVRLRNVEVKSLPLYIIRNGAGPLLGRDWLRALKISQINLFKITDDGFVNRLCAEFPEVFTDKLGTCKRAIRLQLTNDEPVYVRARPVPLALRARVERELARLESDGSIYRVDHSDYGTPIVPVVKKNGDIRICGDYKITINPKLKRDYYPLPRIDELFANLSGGERFTKVDLTRAYEQCLLTEESQPYTAITTHLGTYAYRRTPYGLACVPEKFQKIMEETIRGIPGCVVFLDDICITGANNKEHISNLRAVLEKLREAGLTVKLSKCSFLQHSVNYLGYVIDKKGLRPDSAKLDAISSAPRPENVTQLKSFLGMLNYYGKFISNLSTLLYPLHNLLRKDARWEWDASCEQAFKEAKRVLLGERVLAHYEEGRPLVLAVDSSAYGIGAVLAHRYADGSERPVSCVSRTLNAAERNYSQLDKEALAILFGVTKHHQYLFGRSFTLRTDHQPLTHIFGVKGGIPQTAASRLQRWAARLAAYDFKVEFVRSADNGPADALSRLPLPQEGRLVDAVTYINLIEESFPVSFKDIARETEKDKLLCKVKGHVTFGWPSTVDEVEKPYLVRKQDLAIELGCLIYKYRVVIPSTLRKQILDEIHDGHLGMNKMKNLSRNYVYWPSLDKDIEEVCRACPACRAVRDAPPHAPLHPWEFPLHPWQRVHADFADCGGKRYLIMVDAHSKWIEAINMNRTDAQATIKIMRSIFARFGLPSLLVTDNGPPFFSQEFKTFCNKNFIKHVTTAPYRPQGNGAAENAVKTVKKAIRRALYEGEDVATALSKFLFKYRNCQHATTGVSPAVALLGRRLRARLDAVRPDVSAVVRAAQERQVAAAGGTRRALAPGDAVLARDYTARGDKWLAGTVVDQTGPVSYKVDVGRGVGWRRHVDQIMPLQSKNRHSLSRTSIVPENRDSSPERQVPSMGEEPEDVFKDASDGIGEQSLITGSEMGPKPETPPPPSGASARALRAYNRARSGASK</sequence>
<evidence type="ECO:0000256" key="1">
    <source>
        <dbReference type="ARBA" id="ARBA00012493"/>
    </source>
</evidence>
<dbReference type="FunFam" id="3.30.70.270:FF:000020">
    <property type="entry name" value="Transposon Tf2-6 polyprotein-like Protein"/>
    <property type="match status" value="1"/>
</dbReference>
<dbReference type="InterPro" id="IPR041373">
    <property type="entry name" value="RT_RNaseH"/>
</dbReference>
<dbReference type="KEGG" id="tnl:113504663"/>
<evidence type="ECO:0000256" key="3">
    <source>
        <dbReference type="ARBA" id="ARBA00022695"/>
    </source>
</evidence>